<dbReference type="Gene3D" id="3.40.50.1000">
    <property type="entry name" value="HAD superfamily/HAD-like"/>
    <property type="match status" value="1"/>
</dbReference>
<feature type="transmembrane region" description="Helical" evidence="15">
    <location>
        <begin position="1046"/>
        <end position="1068"/>
    </location>
</feature>
<evidence type="ECO:0000256" key="4">
    <source>
        <dbReference type="ARBA" id="ARBA00022723"/>
    </source>
</evidence>
<feature type="binding site" evidence="13">
    <location>
        <position position="905"/>
    </location>
    <ligand>
        <name>ATP</name>
        <dbReference type="ChEBI" id="CHEBI:30616"/>
    </ligand>
</feature>
<dbReference type="Proteomes" id="UP000009168">
    <property type="component" value="Unassembled WGS sequence"/>
</dbReference>
<dbReference type="GO" id="GO:0005886">
    <property type="term" value="C:plasma membrane"/>
    <property type="evidence" value="ECO:0007669"/>
    <property type="project" value="TreeGrafter"/>
</dbReference>
<evidence type="ECO:0000256" key="6">
    <source>
        <dbReference type="ARBA" id="ARBA00022840"/>
    </source>
</evidence>
<gene>
    <name evidence="19" type="ORF">TTHERM_000797949</name>
</gene>
<protein>
    <recommendedName>
        <fullName evidence="15">Phospholipid-transporting ATPase</fullName>
        <ecNumber evidence="15">7.6.2.1</ecNumber>
    </recommendedName>
</protein>
<evidence type="ECO:0000256" key="11">
    <source>
        <dbReference type="ARBA" id="ARBA00034036"/>
    </source>
</evidence>
<dbReference type="InterPro" id="IPR018303">
    <property type="entry name" value="ATPase_P-typ_P_site"/>
</dbReference>
<dbReference type="SFLD" id="SFLDF00027">
    <property type="entry name" value="p-type_atpase"/>
    <property type="match status" value="1"/>
</dbReference>
<dbReference type="InterPro" id="IPR036412">
    <property type="entry name" value="HAD-like_sf"/>
</dbReference>
<dbReference type="FunCoup" id="W7XGP4">
    <property type="interactions" value="9"/>
</dbReference>
<evidence type="ECO:0000256" key="2">
    <source>
        <dbReference type="ARBA" id="ARBA00008109"/>
    </source>
</evidence>
<comment type="subcellular location">
    <subcellularLocation>
        <location evidence="1 15">Membrane</location>
        <topology evidence="1 15">Multi-pass membrane protein</topology>
    </subcellularLocation>
</comment>
<feature type="binding site" evidence="13">
    <location>
        <position position="764"/>
    </location>
    <ligand>
        <name>ATP</name>
        <dbReference type="ChEBI" id="CHEBI:30616"/>
    </ligand>
</feature>
<dbReference type="SUPFAM" id="SSF81665">
    <property type="entry name" value="Calcium ATPase, transmembrane domain M"/>
    <property type="match status" value="1"/>
</dbReference>
<dbReference type="InParanoid" id="W7XGP4"/>
<dbReference type="EMBL" id="GG662628">
    <property type="protein sequence ID" value="EWS73346.1"/>
    <property type="molecule type" value="Genomic_DNA"/>
</dbReference>
<feature type="binding site" evidence="14">
    <location>
        <position position="902"/>
    </location>
    <ligand>
        <name>Mg(2+)</name>
        <dbReference type="ChEBI" id="CHEBI:18420"/>
    </ligand>
</feature>
<dbReference type="EC" id="7.6.2.1" evidence="15"/>
<dbReference type="OrthoDB" id="377733at2759"/>
<evidence type="ECO:0000256" key="5">
    <source>
        <dbReference type="ARBA" id="ARBA00022741"/>
    </source>
</evidence>
<feature type="binding site" evidence="13">
    <location>
        <position position="682"/>
    </location>
    <ligand>
        <name>ATP</name>
        <dbReference type="ChEBI" id="CHEBI:30616"/>
    </ligand>
</feature>
<keyword evidence="4 14" id="KW-0479">Metal-binding</keyword>
<evidence type="ECO:0000256" key="8">
    <source>
        <dbReference type="ARBA" id="ARBA00022967"/>
    </source>
</evidence>
<dbReference type="InterPro" id="IPR032631">
    <property type="entry name" value="P-type_ATPase_N"/>
</dbReference>
<name>W7XGP4_TETTS</name>
<dbReference type="NCBIfam" id="TIGR01494">
    <property type="entry name" value="ATPase_P-type"/>
    <property type="match status" value="1"/>
</dbReference>
<dbReference type="Gene3D" id="3.40.1110.10">
    <property type="entry name" value="Calcium-transporting ATPase, cytoplasmic domain N"/>
    <property type="match status" value="1"/>
</dbReference>
<feature type="transmembrane region" description="Helical" evidence="15">
    <location>
        <begin position="1080"/>
        <end position="1098"/>
    </location>
</feature>
<dbReference type="SFLD" id="SFLDG00002">
    <property type="entry name" value="C1.7:_P-type_atpase_like"/>
    <property type="match status" value="1"/>
</dbReference>
<feature type="binding site" evidence="13">
    <location>
        <position position="474"/>
    </location>
    <ligand>
        <name>ATP</name>
        <dbReference type="ChEBI" id="CHEBI:30616"/>
    </ligand>
</feature>
<dbReference type="SUPFAM" id="SSF56784">
    <property type="entry name" value="HAD-like"/>
    <property type="match status" value="1"/>
</dbReference>
<feature type="region of interest" description="Disordered" evidence="16">
    <location>
        <begin position="1"/>
        <end position="37"/>
    </location>
</feature>
<evidence type="ECO:0000256" key="12">
    <source>
        <dbReference type="PIRSR" id="PIRSR606539-1"/>
    </source>
</evidence>
<feature type="binding site" evidence="14">
    <location>
        <position position="906"/>
    </location>
    <ligand>
        <name>Mg(2+)</name>
        <dbReference type="ChEBI" id="CHEBI:18420"/>
    </ligand>
</feature>
<dbReference type="Gene3D" id="2.70.150.10">
    <property type="entry name" value="Calcium-transporting ATPase, cytoplasmic transduction domain A"/>
    <property type="match status" value="1"/>
</dbReference>
<dbReference type="Pfam" id="PF16212">
    <property type="entry name" value="PhoLip_ATPase_C"/>
    <property type="match status" value="1"/>
</dbReference>
<keyword evidence="10 15" id="KW-0472">Membrane</keyword>
<dbReference type="InterPro" id="IPR006539">
    <property type="entry name" value="P-type_ATPase_IV"/>
</dbReference>
<sequence length="1201" mass="137592">MQQPGQRYPSFADPVQSSRQVNDNASPYTSNHSNYQSGNFLKNSQMSNYNVQMVQPNLNVQNYQSGLNQQKKNYIQEVNIDKETLANDSLKVRKIKLFSQYKAYGGNQIKSSKYYGMPLFIFQDIWFQMHKLANIYFLVIACLQCIPAISISQGQPVILLPLIVVISVSMIKDYFEDRKRKNADKEENNRKIKVIVSSDGIAKDQLCQDLEVGHIVTVEKDQIIPADLLILEIAEQKKECYIETKNLDGETNLKVKEIPEAFRNTKRFMFEPQINVGIDYIPPNRNLESFNGSIIIEENGQNQTDFIESKHLLLRGCTLRTTSWIKGVVVYTGNDTKIILNSCESEQKLSSLEEMMNKFIIVIFLIQIVICFCSGIFGTLWMQENKLKLSYLHYSQSSLAHIGGFDFAECFQIMGTWTLIFTNFIPISLIVTLEVVKYIQGINLESDKENYPECRVQSSNLNEELGQIKYVFSDKTGTLTQNSMKFKCISILGQSYGEVQAAEANSRDESYNFLEKTLQNVECVDFADSYFTKQMIKGENLVKSQIEKTLTLMALCHNVVPIGPISYSGPSPDEICLVSFAQSQGVQFIKKDDDSILFVQKSISQFGQKTIEKYKLLYTFDFNSDRKRMSVIVQKVGPLGLLDEYLLLTKGADNVMETRITSKKYDMNTQKDLIKYSEYGYRTLVLAQKEITKSELSIFEQELTRAKLLQQNNKQIIDDLYDKMEQQLEYLAVTGVEDKLQVDVADTIQRIKEAFINFWVLTGDKEETAISIGNAIKVIGDEETTVKVQISKLIKDFTTKSQLQHQNLNPKQLLQQAIQEASNMKNKAKNPNNEVTKKVALIVKGDDLITITSDVQLKQDFVKMAIDCDTVIASRVSPLQKKEIVDMVREFLPDVSTLAIGDGANDVSMINAAHVGIGIRGKEGTQAERSSNYAIPEFRYLGHLLFDFGRECYRRNSELVLYNFYKNMLLVLPQWWFGLYNGFSGVTLYDPWLYQLYNTCFTALPIVVYAIEDRQYSLKKLLKYPLDFYEQGQTNRLFSLMTFLQSIFKGFVDAAIIMLVSFLCFENITQHAAGHNQPSHLPFFHMTGMISFGASVLISNLKILSFSHSVSFFQTICVFGSYLFYLLCYFAYLKYFKLADIQNTLKMQLSSVYFYFVTFILIAATYFIDIAIYVFSTNDYELKQIRKQQKQMSKSKQVHQI</sequence>
<feature type="binding site" evidence="13">
    <location>
        <position position="476"/>
    </location>
    <ligand>
        <name>ATP</name>
        <dbReference type="ChEBI" id="CHEBI:30616"/>
    </ligand>
</feature>
<evidence type="ECO:0000313" key="19">
    <source>
        <dbReference type="EMBL" id="EWS73346.1"/>
    </source>
</evidence>
<dbReference type="InterPro" id="IPR032630">
    <property type="entry name" value="P_typ_ATPase_c"/>
</dbReference>
<dbReference type="RefSeq" id="XP_012654118.1">
    <property type="nucleotide sequence ID" value="XM_012798664.1"/>
</dbReference>
<evidence type="ECO:0000256" key="13">
    <source>
        <dbReference type="PIRSR" id="PIRSR606539-2"/>
    </source>
</evidence>
<dbReference type="InterPro" id="IPR023299">
    <property type="entry name" value="ATPase_P-typ_cyto_dom_N"/>
</dbReference>
<feature type="transmembrane region" description="Helical" evidence="15">
    <location>
        <begin position="359"/>
        <end position="382"/>
    </location>
</feature>
<dbReference type="Pfam" id="PF13246">
    <property type="entry name" value="Cation_ATPase"/>
    <property type="match status" value="1"/>
</dbReference>
<evidence type="ECO:0000256" key="1">
    <source>
        <dbReference type="ARBA" id="ARBA00004141"/>
    </source>
</evidence>
<feature type="transmembrane region" description="Helical" evidence="15">
    <location>
        <begin position="414"/>
        <end position="436"/>
    </location>
</feature>
<feature type="active site" description="4-aspartylphosphate intermediate" evidence="12">
    <location>
        <position position="474"/>
    </location>
</feature>
<keyword evidence="20" id="KW-1185">Reference proteome</keyword>
<feature type="transmembrane region" description="Helical" evidence="15">
    <location>
        <begin position="1110"/>
        <end position="1132"/>
    </location>
</feature>
<evidence type="ECO:0000256" key="9">
    <source>
        <dbReference type="ARBA" id="ARBA00022989"/>
    </source>
</evidence>
<feature type="binding site" evidence="13">
    <location>
        <position position="762"/>
    </location>
    <ligand>
        <name>ATP</name>
        <dbReference type="ChEBI" id="CHEBI:30616"/>
    </ligand>
</feature>
<feature type="binding site" evidence="14">
    <location>
        <position position="476"/>
    </location>
    <ligand>
        <name>Mg(2+)</name>
        <dbReference type="ChEBI" id="CHEBI:18420"/>
    </ligand>
</feature>
<feature type="binding site" evidence="13">
    <location>
        <position position="875"/>
    </location>
    <ligand>
        <name>ATP</name>
        <dbReference type="ChEBI" id="CHEBI:30616"/>
    </ligand>
</feature>
<feature type="binding site" evidence="13">
    <location>
        <position position="574"/>
    </location>
    <ligand>
        <name>ATP</name>
        <dbReference type="ChEBI" id="CHEBI:30616"/>
    </ligand>
</feature>
<dbReference type="GO" id="GO:0045332">
    <property type="term" value="P:phospholipid translocation"/>
    <property type="evidence" value="ECO:0007669"/>
    <property type="project" value="TreeGrafter"/>
</dbReference>
<dbReference type="FunFam" id="3.40.50.1000:FF:000014">
    <property type="entry name" value="Phospholipid-transporting ATPase"/>
    <property type="match status" value="1"/>
</dbReference>
<evidence type="ECO:0000259" key="17">
    <source>
        <dbReference type="Pfam" id="PF16209"/>
    </source>
</evidence>
<evidence type="ECO:0000259" key="18">
    <source>
        <dbReference type="Pfam" id="PF16212"/>
    </source>
</evidence>
<evidence type="ECO:0000256" key="15">
    <source>
        <dbReference type="RuleBase" id="RU362033"/>
    </source>
</evidence>
<dbReference type="NCBIfam" id="TIGR01652">
    <property type="entry name" value="ATPase-Plipid"/>
    <property type="match status" value="1"/>
</dbReference>
<feature type="domain" description="P-type ATPase N-terminal" evidence="17">
    <location>
        <begin position="101"/>
        <end position="152"/>
    </location>
</feature>
<feature type="binding site" evidence="14">
    <location>
        <position position="474"/>
    </location>
    <ligand>
        <name>Mg(2+)</name>
        <dbReference type="ChEBI" id="CHEBI:18420"/>
    </ligand>
</feature>
<feature type="compositionally biased region" description="Polar residues" evidence="16">
    <location>
        <begin position="15"/>
        <end position="37"/>
    </location>
</feature>
<accession>W7XGP4</accession>
<keyword evidence="5 13" id="KW-0547">Nucleotide-binding</keyword>
<dbReference type="STRING" id="312017.W7XGP4"/>
<keyword evidence="8 15" id="KW-1278">Translocase</keyword>
<dbReference type="PANTHER" id="PTHR24092:SF150">
    <property type="entry name" value="PHOSPHOLIPID-TRANSPORTING ATPASE"/>
    <property type="match status" value="1"/>
</dbReference>
<keyword evidence="9 15" id="KW-1133">Transmembrane helix</keyword>
<proteinExistence type="inferred from homology"/>
<feature type="domain" description="P-type ATPase C-terminal" evidence="18">
    <location>
        <begin position="929"/>
        <end position="1177"/>
    </location>
</feature>
<keyword evidence="3 15" id="KW-0812">Transmembrane</keyword>
<evidence type="ECO:0000256" key="7">
    <source>
        <dbReference type="ARBA" id="ARBA00022842"/>
    </source>
</evidence>
<feature type="transmembrane region" description="Helical" evidence="15">
    <location>
        <begin position="959"/>
        <end position="980"/>
    </location>
</feature>
<dbReference type="SFLD" id="SFLDS00003">
    <property type="entry name" value="Haloacid_Dehalogenase"/>
    <property type="match status" value="1"/>
</dbReference>
<evidence type="ECO:0000256" key="14">
    <source>
        <dbReference type="PIRSR" id="PIRSR606539-3"/>
    </source>
</evidence>
<feature type="binding site" evidence="13">
    <location>
        <position position="475"/>
    </location>
    <ligand>
        <name>ATP</name>
        <dbReference type="ChEBI" id="CHEBI:30616"/>
    </ligand>
</feature>
<feature type="transmembrane region" description="Helical" evidence="15">
    <location>
        <begin position="992"/>
        <end position="1011"/>
    </location>
</feature>
<feature type="binding site" evidence="13">
    <location>
        <position position="622"/>
    </location>
    <ligand>
        <name>ATP</name>
        <dbReference type="ChEBI" id="CHEBI:30616"/>
    </ligand>
</feature>
<evidence type="ECO:0000256" key="10">
    <source>
        <dbReference type="ARBA" id="ARBA00023136"/>
    </source>
</evidence>
<dbReference type="GeneID" id="24440722"/>
<dbReference type="KEGG" id="tet:TTHERM_000797949"/>
<comment type="similarity">
    <text evidence="2 15">Belongs to the cation transport ATPase (P-type) (TC 3.A.3) family. Type IV subfamily.</text>
</comment>
<keyword evidence="7 14" id="KW-0460">Magnesium</keyword>
<feature type="transmembrane region" description="Helical" evidence="15">
    <location>
        <begin position="157"/>
        <end position="175"/>
    </location>
</feature>
<feature type="binding site" evidence="13">
    <location>
        <position position="763"/>
    </location>
    <ligand>
        <name>ATP</name>
        <dbReference type="ChEBI" id="CHEBI:30616"/>
    </ligand>
</feature>
<dbReference type="InterPro" id="IPR001757">
    <property type="entry name" value="P_typ_ATPase"/>
</dbReference>
<dbReference type="InterPro" id="IPR023214">
    <property type="entry name" value="HAD_sf"/>
</dbReference>
<dbReference type="AlphaFoldDB" id="W7XGP4"/>
<dbReference type="GO" id="GO:0016887">
    <property type="term" value="F:ATP hydrolysis activity"/>
    <property type="evidence" value="ECO:0007669"/>
    <property type="project" value="InterPro"/>
</dbReference>
<dbReference type="GO" id="GO:0140326">
    <property type="term" value="F:ATPase-coupled intramembrane lipid transporter activity"/>
    <property type="evidence" value="ECO:0007669"/>
    <property type="project" value="UniProtKB-EC"/>
</dbReference>
<feature type="binding site" evidence="13">
    <location>
        <position position="881"/>
    </location>
    <ligand>
        <name>ATP</name>
        <dbReference type="ChEBI" id="CHEBI:30616"/>
    </ligand>
</feature>
<evidence type="ECO:0000256" key="16">
    <source>
        <dbReference type="SAM" id="MobiDB-lite"/>
    </source>
</evidence>
<dbReference type="SUPFAM" id="SSF81660">
    <property type="entry name" value="Metal cation-transporting ATPase, ATP-binding domain N"/>
    <property type="match status" value="1"/>
</dbReference>
<evidence type="ECO:0000256" key="3">
    <source>
        <dbReference type="ARBA" id="ARBA00022692"/>
    </source>
</evidence>
<dbReference type="Pfam" id="PF16209">
    <property type="entry name" value="PhoLip_ATPase_N"/>
    <property type="match status" value="1"/>
</dbReference>
<dbReference type="GO" id="GO:0005524">
    <property type="term" value="F:ATP binding"/>
    <property type="evidence" value="ECO:0007669"/>
    <property type="project" value="UniProtKB-UniRule"/>
</dbReference>
<feature type="transmembrane region" description="Helical" evidence="15">
    <location>
        <begin position="1152"/>
        <end position="1176"/>
    </location>
</feature>
<dbReference type="InterPro" id="IPR023298">
    <property type="entry name" value="ATPase_P-typ_TM_dom_sf"/>
</dbReference>
<comment type="cofactor">
    <cofactor evidence="14">
        <name>Mg(2+)</name>
        <dbReference type="ChEBI" id="CHEBI:18420"/>
    </cofactor>
</comment>
<dbReference type="PANTHER" id="PTHR24092">
    <property type="entry name" value="PROBABLE PHOSPHOLIPID-TRANSPORTING ATPASE"/>
    <property type="match status" value="1"/>
</dbReference>
<feature type="transmembrane region" description="Helical" evidence="15">
    <location>
        <begin position="132"/>
        <end position="151"/>
    </location>
</feature>
<evidence type="ECO:0000313" key="20">
    <source>
        <dbReference type="Proteomes" id="UP000009168"/>
    </source>
</evidence>
<dbReference type="InterPro" id="IPR008250">
    <property type="entry name" value="ATPase_P-typ_transduc_dom_A_sf"/>
</dbReference>
<keyword evidence="6 13" id="KW-0067">ATP-binding</keyword>
<dbReference type="SUPFAM" id="SSF81653">
    <property type="entry name" value="Calcium ATPase, transduction domain A"/>
    <property type="match status" value="1"/>
</dbReference>
<dbReference type="GO" id="GO:0000287">
    <property type="term" value="F:magnesium ion binding"/>
    <property type="evidence" value="ECO:0007669"/>
    <property type="project" value="UniProtKB-UniRule"/>
</dbReference>
<feature type="binding site" evidence="13">
    <location>
        <position position="650"/>
    </location>
    <ligand>
        <name>ATP</name>
        <dbReference type="ChEBI" id="CHEBI:30616"/>
    </ligand>
</feature>
<dbReference type="InterPro" id="IPR044492">
    <property type="entry name" value="P_typ_ATPase_HD_dom"/>
</dbReference>
<reference evidence="20" key="1">
    <citation type="journal article" date="2006" name="PLoS Biol.">
        <title>Macronuclear genome sequence of the ciliate Tetrahymena thermophila, a model eukaryote.</title>
        <authorList>
            <person name="Eisen J.A."/>
            <person name="Coyne R.S."/>
            <person name="Wu M."/>
            <person name="Wu D."/>
            <person name="Thiagarajan M."/>
            <person name="Wortman J.R."/>
            <person name="Badger J.H."/>
            <person name="Ren Q."/>
            <person name="Amedeo P."/>
            <person name="Jones K.M."/>
            <person name="Tallon L.J."/>
            <person name="Delcher A.L."/>
            <person name="Salzberg S.L."/>
            <person name="Silva J.C."/>
            <person name="Haas B.J."/>
            <person name="Majoros W.H."/>
            <person name="Farzad M."/>
            <person name="Carlton J.M."/>
            <person name="Smith R.K. Jr."/>
            <person name="Garg J."/>
            <person name="Pearlman R.E."/>
            <person name="Karrer K.M."/>
            <person name="Sun L."/>
            <person name="Manning G."/>
            <person name="Elde N.C."/>
            <person name="Turkewitz A.P."/>
            <person name="Asai D.J."/>
            <person name="Wilkes D.E."/>
            <person name="Wang Y."/>
            <person name="Cai H."/>
            <person name="Collins K."/>
            <person name="Stewart B.A."/>
            <person name="Lee S.R."/>
            <person name="Wilamowska K."/>
            <person name="Weinberg Z."/>
            <person name="Ruzzo W.L."/>
            <person name="Wloga D."/>
            <person name="Gaertig J."/>
            <person name="Frankel J."/>
            <person name="Tsao C.-C."/>
            <person name="Gorovsky M.A."/>
            <person name="Keeling P.J."/>
            <person name="Waller R.F."/>
            <person name="Patron N.J."/>
            <person name="Cherry J.M."/>
            <person name="Stover N.A."/>
            <person name="Krieger C.J."/>
            <person name="del Toro C."/>
            <person name="Ryder H.F."/>
            <person name="Williamson S.C."/>
            <person name="Barbeau R.A."/>
            <person name="Hamilton E.P."/>
            <person name="Orias E."/>
        </authorList>
    </citation>
    <scope>NUCLEOTIDE SEQUENCE [LARGE SCALE GENOMIC DNA]</scope>
    <source>
        <strain evidence="20">SB210</strain>
    </source>
</reference>
<comment type="catalytic activity">
    <reaction evidence="11 15">
        <text>ATP + H2O + phospholipidSide 1 = ADP + phosphate + phospholipidSide 2.</text>
        <dbReference type="EC" id="7.6.2.1"/>
    </reaction>
</comment>
<organism evidence="19 20">
    <name type="scientific">Tetrahymena thermophila (strain SB210)</name>
    <dbReference type="NCBI Taxonomy" id="312017"/>
    <lineage>
        <taxon>Eukaryota</taxon>
        <taxon>Sar</taxon>
        <taxon>Alveolata</taxon>
        <taxon>Ciliophora</taxon>
        <taxon>Intramacronucleata</taxon>
        <taxon>Oligohymenophorea</taxon>
        <taxon>Hymenostomatida</taxon>
        <taxon>Tetrahymenina</taxon>
        <taxon>Tetrahymenidae</taxon>
        <taxon>Tetrahymena</taxon>
    </lineage>
</organism>
<dbReference type="PROSITE" id="PS00154">
    <property type="entry name" value="ATPASE_E1_E2"/>
    <property type="match status" value="1"/>
</dbReference>
<feature type="binding site" evidence="13">
    <location>
        <position position="906"/>
    </location>
    <ligand>
        <name>ATP</name>
        <dbReference type="ChEBI" id="CHEBI:30616"/>
    </ligand>
</feature>